<dbReference type="AlphaFoldDB" id="A0A5C0SGT1"/>
<dbReference type="InterPro" id="IPR001867">
    <property type="entry name" value="OmpR/PhoB-type_DNA-bd"/>
</dbReference>
<protein>
    <recommendedName>
        <fullName evidence="1">Stage 0 sporulation protein A homolog</fullName>
    </recommendedName>
</protein>
<keyword evidence="5 9" id="KW-0238">DNA-binding</keyword>
<evidence type="ECO:0000256" key="7">
    <source>
        <dbReference type="ARBA" id="ARBA00024867"/>
    </source>
</evidence>
<keyword evidence="4" id="KW-0805">Transcription regulation</keyword>
<evidence type="ECO:0000256" key="5">
    <source>
        <dbReference type="ARBA" id="ARBA00023125"/>
    </source>
</evidence>
<dbReference type="RefSeq" id="WP_148809993.1">
    <property type="nucleotide sequence ID" value="NZ_CP042243.1"/>
</dbReference>
<dbReference type="Proteomes" id="UP000324646">
    <property type="component" value="Chromosome"/>
</dbReference>
<dbReference type="EMBL" id="CP042243">
    <property type="protein sequence ID" value="QEK12857.1"/>
    <property type="molecule type" value="Genomic_DNA"/>
</dbReference>
<evidence type="ECO:0000313" key="13">
    <source>
        <dbReference type="Proteomes" id="UP000324646"/>
    </source>
</evidence>
<accession>A0A5C0SGT1</accession>
<dbReference type="CDD" id="cd00383">
    <property type="entry name" value="trans_reg_C"/>
    <property type="match status" value="1"/>
</dbReference>
<dbReference type="OrthoDB" id="9790442at2"/>
<dbReference type="PROSITE" id="PS50110">
    <property type="entry name" value="RESPONSE_REGULATORY"/>
    <property type="match status" value="1"/>
</dbReference>
<dbReference type="InterPro" id="IPR001789">
    <property type="entry name" value="Sig_transdc_resp-reg_receiver"/>
</dbReference>
<comment type="function">
    <text evidence="7">May play the central regulatory role in sporulation. It may be an element of the effector pathway responsible for the activation of sporulation genes in response to nutritional stress. Spo0A may act in concert with spo0H (a sigma factor) to control the expression of some genes that are critical to the sporulation process.</text>
</comment>
<evidence type="ECO:0000259" key="10">
    <source>
        <dbReference type="PROSITE" id="PS50110"/>
    </source>
</evidence>
<evidence type="ECO:0000256" key="9">
    <source>
        <dbReference type="PROSITE-ProRule" id="PRU01091"/>
    </source>
</evidence>
<dbReference type="GO" id="GO:0032993">
    <property type="term" value="C:protein-DNA complex"/>
    <property type="evidence" value="ECO:0007669"/>
    <property type="project" value="TreeGrafter"/>
</dbReference>
<dbReference type="InterPro" id="IPR039420">
    <property type="entry name" value="WalR-like"/>
</dbReference>
<dbReference type="SUPFAM" id="SSF52172">
    <property type="entry name" value="CheY-like"/>
    <property type="match status" value="1"/>
</dbReference>
<feature type="domain" description="Response regulatory" evidence="10">
    <location>
        <begin position="3"/>
        <end position="116"/>
    </location>
</feature>
<evidence type="ECO:0000256" key="3">
    <source>
        <dbReference type="ARBA" id="ARBA00023012"/>
    </source>
</evidence>
<sequence>MKHIFVVDDEANIRELIKKYLQKEGYKVTLFNNGENVLSELGRLKPDLLVLDIMMPGIDGLEICREIRKKSEIPIIFVSARDEEFDRILGLELGADDYLSKPFSPRELVVRIKTILRRIEKGNNIQNESIALKDMKMYCNRRYIEVNGDELKLTTKEYELFEMLVKNKNIPFTREQLLEKIWGYDYIGDTRVIDDLVKRIRKKLKQLESELEIITVWGYGYRIDG</sequence>
<keyword evidence="2 8" id="KW-0597">Phosphoprotein</keyword>
<dbReference type="GO" id="GO:0005829">
    <property type="term" value="C:cytosol"/>
    <property type="evidence" value="ECO:0007669"/>
    <property type="project" value="TreeGrafter"/>
</dbReference>
<evidence type="ECO:0000256" key="4">
    <source>
        <dbReference type="ARBA" id="ARBA00023015"/>
    </source>
</evidence>
<dbReference type="Pfam" id="PF00486">
    <property type="entry name" value="Trans_reg_C"/>
    <property type="match status" value="1"/>
</dbReference>
<dbReference type="InterPro" id="IPR011006">
    <property type="entry name" value="CheY-like_superfamily"/>
</dbReference>
<feature type="domain" description="OmpR/PhoB-type" evidence="11">
    <location>
        <begin position="127"/>
        <end position="225"/>
    </location>
</feature>
<keyword evidence="6" id="KW-0804">Transcription</keyword>
<evidence type="ECO:0000256" key="2">
    <source>
        <dbReference type="ARBA" id="ARBA00022553"/>
    </source>
</evidence>
<evidence type="ECO:0000256" key="6">
    <source>
        <dbReference type="ARBA" id="ARBA00023163"/>
    </source>
</evidence>
<evidence type="ECO:0000313" key="12">
    <source>
        <dbReference type="EMBL" id="QEK12857.1"/>
    </source>
</evidence>
<feature type="modified residue" description="4-aspartylphosphate" evidence="8">
    <location>
        <position position="52"/>
    </location>
</feature>
<dbReference type="GO" id="GO:0000156">
    <property type="term" value="F:phosphorelay response regulator activity"/>
    <property type="evidence" value="ECO:0007669"/>
    <property type="project" value="TreeGrafter"/>
</dbReference>
<organism evidence="12 13">
    <name type="scientific">Crassaminicella thermophila</name>
    <dbReference type="NCBI Taxonomy" id="2599308"/>
    <lineage>
        <taxon>Bacteria</taxon>
        <taxon>Bacillati</taxon>
        <taxon>Bacillota</taxon>
        <taxon>Clostridia</taxon>
        <taxon>Eubacteriales</taxon>
        <taxon>Clostridiaceae</taxon>
        <taxon>Crassaminicella</taxon>
    </lineage>
</organism>
<dbReference type="PANTHER" id="PTHR48111">
    <property type="entry name" value="REGULATOR OF RPOS"/>
    <property type="match status" value="1"/>
</dbReference>
<keyword evidence="13" id="KW-1185">Reference proteome</keyword>
<dbReference type="InterPro" id="IPR036388">
    <property type="entry name" value="WH-like_DNA-bd_sf"/>
</dbReference>
<dbReference type="Gene3D" id="1.10.10.10">
    <property type="entry name" value="Winged helix-like DNA-binding domain superfamily/Winged helix DNA-binding domain"/>
    <property type="match status" value="1"/>
</dbReference>
<dbReference type="SMART" id="SM00448">
    <property type="entry name" value="REC"/>
    <property type="match status" value="1"/>
</dbReference>
<dbReference type="PANTHER" id="PTHR48111:SF24">
    <property type="entry name" value="TRANSCRIPTIONAL REGULATORY PROTEIN CSSR"/>
    <property type="match status" value="1"/>
</dbReference>
<evidence type="ECO:0000256" key="8">
    <source>
        <dbReference type="PROSITE-ProRule" id="PRU00169"/>
    </source>
</evidence>
<dbReference type="FunFam" id="3.40.50.2300:FF:000001">
    <property type="entry name" value="DNA-binding response regulator PhoB"/>
    <property type="match status" value="1"/>
</dbReference>
<dbReference type="SUPFAM" id="SSF46894">
    <property type="entry name" value="C-terminal effector domain of the bipartite response regulators"/>
    <property type="match status" value="1"/>
</dbReference>
<dbReference type="GO" id="GO:0000976">
    <property type="term" value="F:transcription cis-regulatory region binding"/>
    <property type="evidence" value="ECO:0007669"/>
    <property type="project" value="TreeGrafter"/>
</dbReference>
<dbReference type="Gene3D" id="3.40.50.2300">
    <property type="match status" value="1"/>
</dbReference>
<name>A0A5C0SGT1_CRATE</name>
<dbReference type="KEGG" id="crs:FQB35_11265"/>
<proteinExistence type="predicted"/>
<keyword evidence="3" id="KW-0902">Two-component regulatory system</keyword>
<feature type="DNA-binding region" description="OmpR/PhoB-type" evidence="9">
    <location>
        <begin position="127"/>
        <end position="225"/>
    </location>
</feature>
<dbReference type="PROSITE" id="PS51755">
    <property type="entry name" value="OMPR_PHOB"/>
    <property type="match status" value="1"/>
</dbReference>
<evidence type="ECO:0000259" key="11">
    <source>
        <dbReference type="PROSITE" id="PS51755"/>
    </source>
</evidence>
<dbReference type="Gene3D" id="6.10.250.690">
    <property type="match status" value="1"/>
</dbReference>
<gene>
    <name evidence="12" type="ORF">FQB35_11265</name>
</gene>
<dbReference type="SMART" id="SM00862">
    <property type="entry name" value="Trans_reg_C"/>
    <property type="match status" value="1"/>
</dbReference>
<evidence type="ECO:0000256" key="1">
    <source>
        <dbReference type="ARBA" id="ARBA00018672"/>
    </source>
</evidence>
<dbReference type="Pfam" id="PF00072">
    <property type="entry name" value="Response_reg"/>
    <property type="match status" value="1"/>
</dbReference>
<dbReference type="InterPro" id="IPR016032">
    <property type="entry name" value="Sig_transdc_resp-reg_C-effctor"/>
</dbReference>
<dbReference type="GO" id="GO:0006355">
    <property type="term" value="P:regulation of DNA-templated transcription"/>
    <property type="evidence" value="ECO:0007669"/>
    <property type="project" value="InterPro"/>
</dbReference>
<reference evidence="12 13" key="1">
    <citation type="submission" date="2019-07" db="EMBL/GenBank/DDBJ databases">
        <title>Complete genome of Crassaminicella thermophila SY095.</title>
        <authorList>
            <person name="Li X."/>
        </authorList>
    </citation>
    <scope>NUCLEOTIDE SEQUENCE [LARGE SCALE GENOMIC DNA]</scope>
    <source>
        <strain evidence="12 13">SY095</strain>
    </source>
</reference>